<protein>
    <recommendedName>
        <fullName evidence="3">Lipoprotein</fullName>
    </recommendedName>
</protein>
<name>A0ABX0SQJ2_9PSEU</name>
<reference evidence="1 2" key="1">
    <citation type="submission" date="2020-03" db="EMBL/GenBank/DDBJ databases">
        <title>Sequencing the genomes of 1000 actinobacteria strains.</title>
        <authorList>
            <person name="Klenk H.-P."/>
        </authorList>
    </citation>
    <scope>NUCLEOTIDE SEQUENCE [LARGE SCALE GENOMIC DNA]</scope>
    <source>
        <strain evidence="1 2">DSM 45668</strain>
    </source>
</reference>
<evidence type="ECO:0000313" key="2">
    <source>
        <dbReference type="Proteomes" id="UP000754495"/>
    </source>
</evidence>
<accession>A0ABX0SQJ2</accession>
<sequence>MLVDTTRAGPERQRLMRPGIGCGLLGGGCGLGGRRCHGRELVLRT</sequence>
<comment type="caution">
    <text evidence="1">The sequence shown here is derived from an EMBL/GenBank/DDBJ whole genome shotgun (WGS) entry which is preliminary data.</text>
</comment>
<proteinExistence type="predicted"/>
<dbReference type="RefSeq" id="WP_167112180.1">
    <property type="nucleotide sequence ID" value="NZ_JAANOU010000001.1"/>
</dbReference>
<keyword evidence="2" id="KW-1185">Reference proteome</keyword>
<dbReference type="EMBL" id="JAANOU010000001">
    <property type="protein sequence ID" value="NIH79163.1"/>
    <property type="molecule type" value="Genomic_DNA"/>
</dbReference>
<organism evidence="1 2">
    <name type="scientific">Amycolatopsis viridis</name>
    <dbReference type="NCBI Taxonomy" id="185678"/>
    <lineage>
        <taxon>Bacteria</taxon>
        <taxon>Bacillati</taxon>
        <taxon>Actinomycetota</taxon>
        <taxon>Actinomycetes</taxon>
        <taxon>Pseudonocardiales</taxon>
        <taxon>Pseudonocardiaceae</taxon>
        <taxon>Amycolatopsis</taxon>
    </lineage>
</organism>
<dbReference type="PROSITE" id="PS51257">
    <property type="entry name" value="PROKAR_LIPOPROTEIN"/>
    <property type="match status" value="1"/>
</dbReference>
<gene>
    <name evidence="1" type="ORF">FHX46_001693</name>
</gene>
<evidence type="ECO:0000313" key="1">
    <source>
        <dbReference type="EMBL" id="NIH79163.1"/>
    </source>
</evidence>
<evidence type="ECO:0008006" key="3">
    <source>
        <dbReference type="Google" id="ProtNLM"/>
    </source>
</evidence>
<dbReference type="Proteomes" id="UP000754495">
    <property type="component" value="Unassembled WGS sequence"/>
</dbReference>